<comment type="caution">
    <text evidence="6">The sequence shown here is derived from an EMBL/GenBank/DDBJ whole genome shotgun (WGS) entry which is preliminary data.</text>
</comment>
<dbReference type="GO" id="GO:0016757">
    <property type="term" value="F:glycosyltransferase activity"/>
    <property type="evidence" value="ECO:0007669"/>
    <property type="project" value="UniProtKB-KW"/>
</dbReference>
<evidence type="ECO:0000313" key="6">
    <source>
        <dbReference type="EMBL" id="MBB2189604.1"/>
    </source>
</evidence>
<reference evidence="6 7" key="1">
    <citation type="submission" date="2020-04" db="EMBL/GenBank/DDBJ databases">
        <title>Description of novel Gluconacetobacter.</title>
        <authorList>
            <person name="Sombolestani A."/>
        </authorList>
    </citation>
    <scope>NUCLEOTIDE SEQUENCE [LARGE SCALE GENOMIC DNA]</scope>
    <source>
        <strain evidence="6 7">LMG 21311</strain>
    </source>
</reference>
<name>A0A7W4JRK3_9PROT</name>
<dbReference type="InterPro" id="IPR003406">
    <property type="entry name" value="Glyco_trans_14"/>
</dbReference>
<evidence type="ECO:0000256" key="4">
    <source>
        <dbReference type="ARBA" id="ARBA00023136"/>
    </source>
</evidence>
<evidence type="ECO:0000313" key="7">
    <source>
        <dbReference type="Proteomes" id="UP000555756"/>
    </source>
</evidence>
<dbReference type="AlphaFoldDB" id="A0A7W4JRK3"/>
<evidence type="ECO:0000256" key="1">
    <source>
        <dbReference type="ARBA" id="ARBA00004606"/>
    </source>
</evidence>
<dbReference type="GO" id="GO:0016020">
    <property type="term" value="C:membrane"/>
    <property type="evidence" value="ECO:0007669"/>
    <property type="project" value="UniProtKB-SubCell"/>
</dbReference>
<evidence type="ECO:0000256" key="3">
    <source>
        <dbReference type="ARBA" id="ARBA00022679"/>
    </source>
</evidence>
<dbReference type="RefSeq" id="WP_183118783.1">
    <property type="nucleotide sequence ID" value="NZ_JABEQF010000004.1"/>
</dbReference>
<accession>A0A7W4JRK3</accession>
<dbReference type="PANTHER" id="PTHR31042">
    <property type="entry name" value="CORE-2/I-BRANCHING BETA-1,6-N-ACETYLGLUCOSAMINYLTRANSFERASE FAMILY PROTEIN-RELATED"/>
    <property type="match status" value="1"/>
</dbReference>
<sequence>MTSITPTIAYLITAHAVNKQLALLVDALLSDSRSRIYIHIDAKTRDLGWLARTSDERIVVLTNRTAVNWGGLSITDAIRSLLEAALRDAGNVRFVLLSGACFPLREPRSVGDAILERAEPRLAVWGRIDATLARNEGLGRYVVTKFHPLDVPSINPKRGRFRALLWNLYKIINNALPYERKVRTDDLWRGSLFFLITRELALHFVAPHDELARDLRFGLASDELFFTTLYVRWARAQNAPLVETDTTARHQAIHYIRKWKPPNRGLFTRLFVPVDLRALDHEGAMEAIESDALFARKCSAEISQGIMARWRPT</sequence>
<keyword evidence="7" id="KW-1185">Reference proteome</keyword>
<dbReference type="PANTHER" id="PTHR31042:SF150">
    <property type="entry name" value="OS06G0661900 PROTEIN"/>
    <property type="match status" value="1"/>
</dbReference>
<evidence type="ECO:0000256" key="5">
    <source>
        <dbReference type="ARBA" id="ARBA00023180"/>
    </source>
</evidence>
<keyword evidence="2" id="KW-0328">Glycosyltransferase</keyword>
<dbReference type="EMBL" id="JABEQF010000004">
    <property type="protein sequence ID" value="MBB2189604.1"/>
    <property type="molecule type" value="Genomic_DNA"/>
</dbReference>
<keyword evidence="3" id="KW-0808">Transferase</keyword>
<gene>
    <name evidence="6" type="ORF">HLH34_06460</name>
</gene>
<keyword evidence="4" id="KW-0472">Membrane</keyword>
<keyword evidence="5" id="KW-0325">Glycoprotein</keyword>
<dbReference type="Pfam" id="PF02485">
    <property type="entry name" value="Branch"/>
    <property type="match status" value="1"/>
</dbReference>
<organism evidence="6 7">
    <name type="scientific">Gluconacetobacter azotocaptans</name>
    <dbReference type="NCBI Taxonomy" id="142834"/>
    <lineage>
        <taxon>Bacteria</taxon>
        <taxon>Pseudomonadati</taxon>
        <taxon>Pseudomonadota</taxon>
        <taxon>Alphaproteobacteria</taxon>
        <taxon>Acetobacterales</taxon>
        <taxon>Acetobacteraceae</taxon>
        <taxon>Gluconacetobacter</taxon>
    </lineage>
</organism>
<dbReference type="Proteomes" id="UP000555756">
    <property type="component" value="Unassembled WGS sequence"/>
</dbReference>
<comment type="subcellular location">
    <subcellularLocation>
        <location evidence="1">Membrane</location>
        <topology evidence="1">Single-pass type II membrane protein</topology>
    </subcellularLocation>
</comment>
<dbReference type="InterPro" id="IPR044174">
    <property type="entry name" value="BC10-like"/>
</dbReference>
<evidence type="ECO:0008006" key="8">
    <source>
        <dbReference type="Google" id="ProtNLM"/>
    </source>
</evidence>
<protein>
    <recommendedName>
        <fullName evidence="8">Glycosyl transferase</fullName>
    </recommendedName>
</protein>
<proteinExistence type="predicted"/>
<evidence type="ECO:0000256" key="2">
    <source>
        <dbReference type="ARBA" id="ARBA00022676"/>
    </source>
</evidence>